<dbReference type="AlphaFoldDB" id="A0AB34K3H6"/>
<evidence type="ECO:0000256" key="1">
    <source>
        <dbReference type="SAM" id="MobiDB-lite"/>
    </source>
</evidence>
<dbReference type="Proteomes" id="UP001515480">
    <property type="component" value="Unassembled WGS sequence"/>
</dbReference>
<name>A0AB34K3H6_PRYPA</name>
<protein>
    <submittedName>
        <fullName evidence="2">Uncharacterized protein</fullName>
    </submittedName>
</protein>
<accession>A0AB34K3H6</accession>
<proteinExistence type="predicted"/>
<sequence length="102" mass="10976">MPPRVAKLPANVLFGGTAGGHRKLDAAVRSSLVNEGLLSVDPAHWILEVLPFLSPAEVTMRRPPDFRLCPRLRLGGRSGPRSGFRPLLPGPALLQPPPSPPY</sequence>
<feature type="compositionally biased region" description="Low complexity" evidence="1">
    <location>
        <begin position="73"/>
        <end position="93"/>
    </location>
</feature>
<dbReference type="EMBL" id="JBGBPQ010000002">
    <property type="protein sequence ID" value="KAL1528604.1"/>
    <property type="molecule type" value="Genomic_DNA"/>
</dbReference>
<evidence type="ECO:0000313" key="3">
    <source>
        <dbReference type="Proteomes" id="UP001515480"/>
    </source>
</evidence>
<keyword evidence="3" id="KW-1185">Reference proteome</keyword>
<organism evidence="2 3">
    <name type="scientific">Prymnesium parvum</name>
    <name type="common">Toxic golden alga</name>
    <dbReference type="NCBI Taxonomy" id="97485"/>
    <lineage>
        <taxon>Eukaryota</taxon>
        <taxon>Haptista</taxon>
        <taxon>Haptophyta</taxon>
        <taxon>Prymnesiophyceae</taxon>
        <taxon>Prymnesiales</taxon>
        <taxon>Prymnesiaceae</taxon>
        <taxon>Prymnesium</taxon>
    </lineage>
</organism>
<evidence type="ECO:0000313" key="2">
    <source>
        <dbReference type="EMBL" id="KAL1528604.1"/>
    </source>
</evidence>
<comment type="caution">
    <text evidence="2">The sequence shown here is derived from an EMBL/GenBank/DDBJ whole genome shotgun (WGS) entry which is preliminary data.</text>
</comment>
<gene>
    <name evidence="2" type="ORF">AB1Y20_009942</name>
</gene>
<reference evidence="2 3" key="1">
    <citation type="journal article" date="2024" name="Science">
        <title>Giant polyketide synthase enzymes in the biosynthesis of giant marine polyether toxins.</title>
        <authorList>
            <person name="Fallon T.R."/>
            <person name="Shende V.V."/>
            <person name="Wierzbicki I.H."/>
            <person name="Pendleton A.L."/>
            <person name="Watervoot N.F."/>
            <person name="Auber R.P."/>
            <person name="Gonzalez D.J."/>
            <person name="Wisecaver J.H."/>
            <person name="Moore B.S."/>
        </authorList>
    </citation>
    <scope>NUCLEOTIDE SEQUENCE [LARGE SCALE GENOMIC DNA]</scope>
    <source>
        <strain evidence="2 3">12B1</strain>
    </source>
</reference>
<feature type="region of interest" description="Disordered" evidence="1">
    <location>
        <begin position="73"/>
        <end position="102"/>
    </location>
</feature>